<dbReference type="SUPFAM" id="SSF52402">
    <property type="entry name" value="Adenine nucleotide alpha hydrolases-like"/>
    <property type="match status" value="2"/>
</dbReference>
<reference evidence="3 4" key="2">
    <citation type="submission" date="2020-06" db="EMBL/GenBank/DDBJ databases">
        <title>Antribacter stalactiti gen. nov., sp. nov., a new member of the family Nacardiaceae isolated from a cave.</title>
        <authorList>
            <person name="Kim I.S."/>
        </authorList>
    </citation>
    <scope>NUCLEOTIDE SEQUENCE [LARGE SCALE GENOMIC DNA]</scope>
    <source>
        <strain evidence="3 4">YC2-7</strain>
    </source>
</reference>
<organism evidence="3 4">
    <name type="scientific">Antrihabitans stalactiti</name>
    <dbReference type="NCBI Taxonomy" id="2584121"/>
    <lineage>
        <taxon>Bacteria</taxon>
        <taxon>Bacillati</taxon>
        <taxon>Actinomycetota</taxon>
        <taxon>Actinomycetes</taxon>
        <taxon>Mycobacteriales</taxon>
        <taxon>Nocardiaceae</taxon>
        <taxon>Antrihabitans</taxon>
    </lineage>
</organism>
<dbReference type="Proteomes" id="UP000535543">
    <property type="component" value="Unassembled WGS sequence"/>
</dbReference>
<sequence>MAGQPIIVGVDGSPSSGSALRWAANEAAQHHVPLHIVNSCGDARGYAAAVAEAAFDRAPLQEAARKVLSRAKTDVDAHFAGRHIPEVKTILSDDPAEPTLIDLSRSARMLVVGSGGLGAFKRGLMGSVSTAVARHAHCPVAIIHEQDDDEFVASKKPVVVGVDGTRNSEPAIEIAFDEASHRGCDLVAVHAWADTSDFEYPSINWPATAMTEEVSLAESLAGWSEKFPDVAVHRIVVKDRPARNLAEQASGASLVVVGSHGRGGFAGLLLGSTSQALLHSVTCPLIITRGTA</sequence>
<protein>
    <submittedName>
        <fullName evidence="3">Universal stress protein</fullName>
    </submittedName>
</protein>
<reference evidence="3 4" key="1">
    <citation type="submission" date="2019-05" db="EMBL/GenBank/DDBJ databases">
        <authorList>
            <person name="Lee S.D."/>
        </authorList>
    </citation>
    <scope>NUCLEOTIDE SEQUENCE [LARGE SCALE GENOMIC DNA]</scope>
    <source>
        <strain evidence="3 4">YC2-7</strain>
    </source>
</reference>
<feature type="domain" description="UspA" evidence="2">
    <location>
        <begin position="4"/>
        <end position="144"/>
    </location>
</feature>
<proteinExistence type="inferred from homology"/>
<evidence type="ECO:0000313" key="3">
    <source>
        <dbReference type="EMBL" id="NMN93952.1"/>
    </source>
</evidence>
<comment type="caution">
    <text evidence="3">The sequence shown here is derived from an EMBL/GenBank/DDBJ whole genome shotgun (WGS) entry which is preliminary data.</text>
</comment>
<dbReference type="PANTHER" id="PTHR46268:SF6">
    <property type="entry name" value="UNIVERSAL STRESS PROTEIN UP12"/>
    <property type="match status" value="1"/>
</dbReference>
<dbReference type="InterPro" id="IPR006016">
    <property type="entry name" value="UspA"/>
</dbReference>
<keyword evidence="4" id="KW-1185">Reference proteome</keyword>
<dbReference type="AlphaFoldDB" id="A0A848KB77"/>
<evidence type="ECO:0000313" key="4">
    <source>
        <dbReference type="Proteomes" id="UP000535543"/>
    </source>
</evidence>
<accession>A0A848KB77</accession>
<comment type="similarity">
    <text evidence="1">Belongs to the universal stress protein A family.</text>
</comment>
<dbReference type="Gene3D" id="3.40.50.620">
    <property type="entry name" value="HUPs"/>
    <property type="match status" value="2"/>
</dbReference>
<gene>
    <name evidence="3" type="ORF">FGL95_02745</name>
</gene>
<name>A0A848KB77_9NOCA</name>
<dbReference type="RefSeq" id="WP_169584634.1">
    <property type="nucleotide sequence ID" value="NZ_VCQU01000001.1"/>
</dbReference>
<dbReference type="Pfam" id="PF00582">
    <property type="entry name" value="Usp"/>
    <property type="match status" value="2"/>
</dbReference>
<dbReference type="EMBL" id="VCQU01000001">
    <property type="protein sequence ID" value="NMN93952.1"/>
    <property type="molecule type" value="Genomic_DNA"/>
</dbReference>
<dbReference type="InterPro" id="IPR014729">
    <property type="entry name" value="Rossmann-like_a/b/a_fold"/>
</dbReference>
<dbReference type="InterPro" id="IPR006015">
    <property type="entry name" value="Universal_stress_UspA"/>
</dbReference>
<evidence type="ECO:0000256" key="1">
    <source>
        <dbReference type="ARBA" id="ARBA00008791"/>
    </source>
</evidence>
<evidence type="ECO:0000259" key="2">
    <source>
        <dbReference type="Pfam" id="PF00582"/>
    </source>
</evidence>
<feature type="domain" description="UspA" evidence="2">
    <location>
        <begin position="156"/>
        <end position="289"/>
    </location>
</feature>
<dbReference type="PRINTS" id="PR01438">
    <property type="entry name" value="UNVRSLSTRESS"/>
</dbReference>
<dbReference type="PANTHER" id="PTHR46268">
    <property type="entry name" value="STRESS RESPONSE PROTEIN NHAX"/>
    <property type="match status" value="1"/>
</dbReference>